<dbReference type="CDD" id="cd01918">
    <property type="entry name" value="HprK_C"/>
    <property type="match status" value="1"/>
</dbReference>
<dbReference type="FunFam" id="3.40.50.300:FF:000174">
    <property type="entry name" value="HPr kinase/phosphorylase"/>
    <property type="match status" value="1"/>
</dbReference>
<dbReference type="GO" id="GO:0004674">
    <property type="term" value="F:protein serine/threonine kinase activity"/>
    <property type="evidence" value="ECO:0007669"/>
    <property type="project" value="UniProtKB-KW"/>
</dbReference>
<dbReference type="EC" id="2.7.4.-" evidence="16"/>
<keyword evidence="12 16" id="KW-0511">Multifunctional enzyme</keyword>
<reference evidence="19 20" key="1">
    <citation type="submission" date="2018-05" db="EMBL/GenBank/DDBJ databases">
        <title>Lactobacillus sanfranciscensis Ah4 draft denome sequence.</title>
        <authorList>
            <person name="Zhang G."/>
        </authorList>
    </citation>
    <scope>NUCLEOTIDE SEQUENCE [LARGE SCALE GENOMIC DNA]</scope>
    <source>
        <strain evidence="19 20">Ah4</strain>
    </source>
</reference>
<evidence type="ECO:0000256" key="4">
    <source>
        <dbReference type="ARBA" id="ARBA00018922"/>
    </source>
</evidence>
<evidence type="ECO:0000256" key="1">
    <source>
        <dbReference type="ARBA" id="ARBA00001120"/>
    </source>
</evidence>
<dbReference type="Gene3D" id="3.40.1390.20">
    <property type="entry name" value="HprK N-terminal domain-like"/>
    <property type="match status" value="1"/>
</dbReference>
<feature type="region of interest" description="Important for the catalytic mechanism of both phosphorylation and dephosphorylation" evidence="16">
    <location>
        <begin position="202"/>
        <end position="211"/>
    </location>
</feature>
<dbReference type="GO" id="GO:0000155">
    <property type="term" value="F:phosphorelay sensor kinase activity"/>
    <property type="evidence" value="ECO:0007669"/>
    <property type="project" value="InterPro"/>
</dbReference>
<feature type="active site" description="Proton acceptor; for phosphorylation activity. Proton donor; for dephosphorylation activity" evidence="16">
    <location>
        <position position="178"/>
    </location>
</feature>
<dbReference type="GO" id="GO:0004712">
    <property type="term" value="F:protein serine/threonine/tyrosine kinase activity"/>
    <property type="evidence" value="ECO:0007669"/>
    <property type="project" value="UniProtKB-UniRule"/>
</dbReference>
<sequence>MTKSVSVKELVDNTHLNVFWGKEYLDRPITTSDISRPGLELTGYFDYYPSERIQLLGITETSFAKHLPEKELTADMTKMCQPDTPAFVISTDIEPPIELVKACKNAHIPILESKLNTSRVLSNMTDFLEAKLAPRKSIHGVLVEVYGLGVLITGDSGIGKSETALELVKRGHRLIADDRVEVYQQDEQALIGTAPKILSHLLEIRGIGIIDVMTLFGAGAVRSETKVDLIVHLDIWDKDTKYDRLGIEKDSVQIFDVDVKKINVPVKPGRNLAIIIETAAMNFRANSMGYNALDVFDNQLNTLIKDNGSRDTKELKKGDN</sequence>
<dbReference type="InterPro" id="IPR028979">
    <property type="entry name" value="Ser_kin/Pase_Hpr-like_N_sf"/>
</dbReference>
<keyword evidence="6 16" id="KW-0808">Transferase</keyword>
<evidence type="ECO:0000256" key="14">
    <source>
        <dbReference type="ARBA" id="ARBA00033012"/>
    </source>
</evidence>
<evidence type="ECO:0000256" key="11">
    <source>
        <dbReference type="ARBA" id="ARBA00022842"/>
    </source>
</evidence>
<evidence type="ECO:0000256" key="2">
    <source>
        <dbReference type="ARBA" id="ARBA00001946"/>
    </source>
</evidence>
<evidence type="ECO:0000256" key="13">
    <source>
        <dbReference type="ARBA" id="ARBA00023277"/>
    </source>
</evidence>
<proteinExistence type="inferred from homology"/>
<feature type="binding site" evidence="16">
    <location>
        <begin position="154"/>
        <end position="161"/>
    </location>
    <ligand>
        <name>ATP</name>
        <dbReference type="ChEBI" id="CHEBI:30616"/>
    </ligand>
</feature>
<evidence type="ECO:0000256" key="15">
    <source>
        <dbReference type="ARBA" id="ARBA00047657"/>
    </source>
</evidence>
<comment type="miscellaneous">
    <text evidence="16">Both phosphorylation and phosphorolysis are carried out by the same active site and suggest a common mechanism for both reactions.</text>
</comment>
<dbReference type="InterPro" id="IPR011104">
    <property type="entry name" value="Hpr_kin/Pase_C"/>
</dbReference>
<comment type="domain">
    <text evidence="16">The Walker A ATP-binding motif also binds Pi and PPi.</text>
</comment>
<dbReference type="RefSeq" id="WP_139571194.1">
    <property type="nucleotide sequence ID" value="NZ_QFCR01000023.1"/>
</dbReference>
<evidence type="ECO:0000256" key="10">
    <source>
        <dbReference type="ARBA" id="ARBA00022840"/>
    </source>
</evidence>
<evidence type="ECO:0000259" key="17">
    <source>
        <dbReference type="Pfam" id="PF02603"/>
    </source>
</evidence>
<accession>A0A5C4THQ2</accession>
<evidence type="ECO:0000313" key="20">
    <source>
        <dbReference type="Proteomes" id="UP000313312"/>
    </source>
</evidence>
<dbReference type="SUPFAM" id="SSF53795">
    <property type="entry name" value="PEP carboxykinase-like"/>
    <property type="match status" value="1"/>
</dbReference>
<dbReference type="NCBIfam" id="TIGR00679">
    <property type="entry name" value="hpr-ser"/>
    <property type="match status" value="1"/>
</dbReference>
<comment type="similarity">
    <text evidence="3 16">Belongs to the HPrK/P family.</text>
</comment>
<evidence type="ECO:0000256" key="8">
    <source>
        <dbReference type="ARBA" id="ARBA00022741"/>
    </source>
</evidence>
<feature type="active site" evidence="16">
    <location>
        <position position="244"/>
    </location>
</feature>
<dbReference type="InterPro" id="IPR011126">
    <property type="entry name" value="Hpr_kin/Pase_Hpr_N"/>
</dbReference>
<evidence type="ECO:0000256" key="7">
    <source>
        <dbReference type="ARBA" id="ARBA00022723"/>
    </source>
</evidence>
<evidence type="ECO:0000256" key="9">
    <source>
        <dbReference type="ARBA" id="ARBA00022777"/>
    </source>
</evidence>
<dbReference type="GO" id="GO:0006109">
    <property type="term" value="P:regulation of carbohydrate metabolic process"/>
    <property type="evidence" value="ECO:0007669"/>
    <property type="project" value="UniProtKB-UniRule"/>
</dbReference>
<dbReference type="AlphaFoldDB" id="A0A5C4THQ2"/>
<keyword evidence="9 16" id="KW-0418">Kinase</keyword>
<gene>
    <name evidence="16" type="primary">hprK</name>
    <name evidence="19" type="ORF">DID87_06035</name>
</gene>
<dbReference type="InterPro" id="IPR027417">
    <property type="entry name" value="P-loop_NTPase"/>
</dbReference>
<keyword evidence="10 16" id="KW-0067">ATP-binding</keyword>
<comment type="catalytic activity">
    <reaction evidence="15 16">
        <text>[HPr protein]-O-phospho-L-serine + phosphate + H(+) = [HPr protein]-L-serine + diphosphate</text>
        <dbReference type="Rhea" id="RHEA:46604"/>
        <dbReference type="Rhea" id="RHEA-COMP:11602"/>
        <dbReference type="Rhea" id="RHEA-COMP:11603"/>
        <dbReference type="ChEBI" id="CHEBI:15378"/>
        <dbReference type="ChEBI" id="CHEBI:29999"/>
        <dbReference type="ChEBI" id="CHEBI:33019"/>
        <dbReference type="ChEBI" id="CHEBI:43474"/>
        <dbReference type="ChEBI" id="CHEBI:83421"/>
    </reaction>
</comment>
<evidence type="ECO:0000259" key="18">
    <source>
        <dbReference type="Pfam" id="PF07475"/>
    </source>
</evidence>
<comment type="cofactor">
    <cofactor evidence="2 16">
        <name>Mg(2+)</name>
        <dbReference type="ChEBI" id="CHEBI:18420"/>
    </cofactor>
</comment>
<dbReference type="InterPro" id="IPR003755">
    <property type="entry name" value="HPr(Ser)_kin/Pase"/>
</dbReference>
<dbReference type="Pfam" id="PF07475">
    <property type="entry name" value="Hpr_kinase_C"/>
    <property type="match status" value="1"/>
</dbReference>
<feature type="binding site" evidence="16">
    <location>
        <position position="161"/>
    </location>
    <ligand>
        <name>Mg(2+)</name>
        <dbReference type="ChEBI" id="CHEBI:18420"/>
    </ligand>
</feature>
<comment type="catalytic activity">
    <reaction evidence="1 16">
        <text>[HPr protein]-L-serine + ATP = [HPr protein]-O-phospho-L-serine + ADP + H(+)</text>
        <dbReference type="Rhea" id="RHEA:46600"/>
        <dbReference type="Rhea" id="RHEA-COMP:11602"/>
        <dbReference type="Rhea" id="RHEA-COMP:11603"/>
        <dbReference type="ChEBI" id="CHEBI:15378"/>
        <dbReference type="ChEBI" id="CHEBI:29999"/>
        <dbReference type="ChEBI" id="CHEBI:30616"/>
        <dbReference type="ChEBI" id="CHEBI:83421"/>
        <dbReference type="ChEBI" id="CHEBI:456216"/>
    </reaction>
</comment>
<dbReference type="PANTHER" id="PTHR30305:SF1">
    <property type="entry name" value="HPR KINASE_PHOSPHORYLASE"/>
    <property type="match status" value="1"/>
</dbReference>
<feature type="domain" description="HPr kinase/phosphorylase C-terminal" evidence="18">
    <location>
        <begin position="131"/>
        <end position="299"/>
    </location>
</feature>
<dbReference type="SUPFAM" id="SSF75138">
    <property type="entry name" value="HprK N-terminal domain-like"/>
    <property type="match status" value="1"/>
</dbReference>
<name>A0A5C4THQ2_FRUSA</name>
<dbReference type="GO" id="GO:0000287">
    <property type="term" value="F:magnesium ion binding"/>
    <property type="evidence" value="ECO:0007669"/>
    <property type="project" value="UniProtKB-UniRule"/>
</dbReference>
<keyword evidence="7 16" id="KW-0479">Metal-binding</keyword>
<feature type="active site" evidence="16">
    <location>
        <position position="139"/>
    </location>
</feature>
<dbReference type="EC" id="2.7.11.-" evidence="16"/>
<feature type="domain" description="HPr(Ser) kinase/phosphorylase N-terminal" evidence="17">
    <location>
        <begin position="5"/>
        <end position="128"/>
    </location>
</feature>
<dbReference type="GO" id="GO:0005524">
    <property type="term" value="F:ATP binding"/>
    <property type="evidence" value="ECO:0007669"/>
    <property type="project" value="UniProtKB-UniRule"/>
</dbReference>
<dbReference type="Proteomes" id="UP000313312">
    <property type="component" value="Unassembled WGS sequence"/>
</dbReference>
<dbReference type="PANTHER" id="PTHR30305">
    <property type="entry name" value="PROTEIN YJDM-RELATED"/>
    <property type="match status" value="1"/>
</dbReference>
<evidence type="ECO:0000256" key="16">
    <source>
        <dbReference type="HAMAP-Rule" id="MF_01249"/>
    </source>
</evidence>
<keyword evidence="5 16" id="KW-0723">Serine/threonine-protein kinase</keyword>
<dbReference type="EMBL" id="QFCR01000023">
    <property type="protein sequence ID" value="TNK89978.1"/>
    <property type="molecule type" value="Genomic_DNA"/>
</dbReference>
<dbReference type="HAMAP" id="MF_01249">
    <property type="entry name" value="HPr_kinase"/>
    <property type="match status" value="1"/>
</dbReference>
<evidence type="ECO:0000256" key="6">
    <source>
        <dbReference type="ARBA" id="ARBA00022679"/>
    </source>
</evidence>
<dbReference type="Pfam" id="PF02603">
    <property type="entry name" value="Hpr_kinase_N"/>
    <property type="match status" value="1"/>
</dbReference>
<feature type="region of interest" description="Important for the catalytic mechanism of dephosphorylation" evidence="16">
    <location>
        <begin position="265"/>
        <end position="270"/>
    </location>
</feature>
<dbReference type="Gene3D" id="3.40.50.300">
    <property type="entry name" value="P-loop containing nucleotide triphosphate hydrolases"/>
    <property type="match status" value="1"/>
</dbReference>
<comment type="subunit">
    <text evidence="16">Homohexamer.</text>
</comment>
<comment type="caution">
    <text evidence="19">The sequence shown here is derived from an EMBL/GenBank/DDBJ whole genome shotgun (WGS) entry which is preliminary data.</text>
</comment>
<feature type="active site" evidence="16">
    <location>
        <position position="160"/>
    </location>
</feature>
<comment type="function">
    <text evidence="16">Catalyzes the ATP- as well as the pyrophosphate-dependent phosphorylation of a specific serine residue in HPr, a phosphocarrier protein of the phosphoenolpyruvate-dependent sugar phosphotransferase system (PTS). HprK/P also catalyzes the pyrophosphate-producing, inorganic phosphate-dependent dephosphorylation (phosphorolysis) of seryl-phosphorylated HPr (P-Ser-HPr). The two antagonistic activities of HprK/P are regulated by several intracellular metabolites, which change their concentration in response to the absence or presence of rapidly metabolisable carbon sources (glucose, fructose, etc.) in the growth medium. Therefore, by controlling the phosphorylation state of HPr, HPrK/P is a sensor enzyme that plays a major role in the regulation of carbon metabolism and sugar transport: it mediates carbon catabolite repression (CCR), and regulates PTS-catalyzed carbohydrate uptake and inducer exclusion.</text>
</comment>
<keyword evidence="8 16" id="KW-0547">Nucleotide-binding</keyword>
<organism evidence="19 20">
    <name type="scientific">Fructilactobacillus sanfranciscensis</name>
    <name type="common">Lactobacillus sanfranciscensis</name>
    <dbReference type="NCBI Taxonomy" id="1625"/>
    <lineage>
        <taxon>Bacteria</taxon>
        <taxon>Bacillati</taxon>
        <taxon>Bacillota</taxon>
        <taxon>Bacilli</taxon>
        <taxon>Lactobacillales</taxon>
        <taxon>Lactobacillaceae</taxon>
        <taxon>Fructilactobacillus</taxon>
    </lineage>
</organism>
<feature type="binding site" evidence="16">
    <location>
        <position position="203"/>
    </location>
    <ligand>
        <name>Mg(2+)</name>
        <dbReference type="ChEBI" id="CHEBI:18420"/>
    </ligand>
</feature>
<keyword evidence="13 16" id="KW-0119">Carbohydrate metabolism</keyword>
<evidence type="ECO:0000256" key="3">
    <source>
        <dbReference type="ARBA" id="ARBA00006883"/>
    </source>
</evidence>
<keyword evidence="11 16" id="KW-0460">Magnesium</keyword>
<evidence type="ECO:0000256" key="12">
    <source>
        <dbReference type="ARBA" id="ARBA00023268"/>
    </source>
</evidence>
<protein>
    <recommendedName>
        <fullName evidence="4 16">HPr kinase/phosphorylase</fullName>
        <shortName evidence="16">HPrK/P</shortName>
        <ecNumber evidence="16">2.7.11.-</ecNumber>
        <ecNumber evidence="16">2.7.4.-</ecNumber>
    </recommendedName>
    <alternativeName>
        <fullName evidence="14 16">HPr(Ser) kinase/phosphorylase</fullName>
    </alternativeName>
</protein>
<evidence type="ECO:0000313" key="19">
    <source>
        <dbReference type="EMBL" id="TNK89978.1"/>
    </source>
</evidence>
<evidence type="ECO:0000256" key="5">
    <source>
        <dbReference type="ARBA" id="ARBA00022527"/>
    </source>
</evidence>